<dbReference type="STRING" id="52.CMC5_035980"/>
<feature type="chain" id="PRO_5005459338" description="OmpA-like domain-containing protein" evidence="2">
    <location>
        <begin position="29"/>
        <end position="515"/>
    </location>
</feature>
<evidence type="ECO:0000256" key="2">
    <source>
        <dbReference type="SAM" id="SignalP"/>
    </source>
</evidence>
<keyword evidence="2" id="KW-0732">Signal</keyword>
<dbReference type="EMBL" id="CP012159">
    <property type="protein sequence ID" value="AKT39451.1"/>
    <property type="molecule type" value="Genomic_DNA"/>
</dbReference>
<feature type="compositionally biased region" description="Basic and acidic residues" evidence="1">
    <location>
        <begin position="371"/>
        <end position="382"/>
    </location>
</feature>
<evidence type="ECO:0000313" key="3">
    <source>
        <dbReference type="EMBL" id="AKT39451.1"/>
    </source>
</evidence>
<evidence type="ECO:0008006" key="5">
    <source>
        <dbReference type="Google" id="ProtNLM"/>
    </source>
</evidence>
<dbReference type="SUPFAM" id="SSF103647">
    <property type="entry name" value="TSP type-3 repeat"/>
    <property type="match status" value="1"/>
</dbReference>
<protein>
    <recommendedName>
        <fullName evidence="5">OmpA-like domain-containing protein</fullName>
    </recommendedName>
</protein>
<dbReference type="AlphaFoldDB" id="A0A0K1EF06"/>
<feature type="signal peptide" evidence="2">
    <location>
        <begin position="1"/>
        <end position="28"/>
    </location>
</feature>
<evidence type="ECO:0000313" key="4">
    <source>
        <dbReference type="Proteomes" id="UP000067626"/>
    </source>
</evidence>
<dbReference type="KEGG" id="ccro:CMC5_035980"/>
<keyword evidence="4" id="KW-1185">Reference proteome</keyword>
<name>A0A0K1EF06_CHOCO</name>
<feature type="compositionally biased region" description="Acidic residues" evidence="1">
    <location>
        <begin position="360"/>
        <end position="370"/>
    </location>
</feature>
<feature type="compositionally biased region" description="Basic and acidic residues" evidence="1">
    <location>
        <begin position="343"/>
        <end position="359"/>
    </location>
</feature>
<feature type="region of interest" description="Disordered" evidence="1">
    <location>
        <begin position="311"/>
        <end position="394"/>
    </location>
</feature>
<gene>
    <name evidence="3" type="ORF">CMC5_035980</name>
</gene>
<reference evidence="3 4" key="1">
    <citation type="submission" date="2015-07" db="EMBL/GenBank/DDBJ databases">
        <title>Genome analysis of myxobacterium Chondromyces crocatus Cm c5 reveals a high potential for natural compound synthesis and the genetic basis for the loss of fruiting body formation.</title>
        <authorList>
            <person name="Zaburannyi N."/>
            <person name="Bunk B."/>
            <person name="Maier J."/>
            <person name="Overmann J."/>
            <person name="Mueller R."/>
        </authorList>
    </citation>
    <scope>NUCLEOTIDE SEQUENCE [LARGE SCALE GENOMIC DNA]</scope>
    <source>
        <strain evidence="3 4">Cm c5</strain>
    </source>
</reference>
<dbReference type="OrthoDB" id="5485167at2"/>
<dbReference type="Proteomes" id="UP000067626">
    <property type="component" value="Chromosome"/>
</dbReference>
<dbReference type="RefSeq" id="WP_156338681.1">
    <property type="nucleotide sequence ID" value="NZ_CP012159.1"/>
</dbReference>
<sequence>MRSFCSWLSASILMAALLPVLSPGVASAAPVQEGVRVDLLQPASPESHFVRAEGPHTPTGDAVEVAAVLGLEYASRPVRAVGVDAEGGKIDLGDPVRHAVITRVGASVTPGGVVSLELSIPVGVYVTGDGERPIQYAGQPIQPANGAFGVGDPRFGVHARVIDTQAFDLLVGGRVWAPVGSQDAYLSDRRLRGELNVGAAGEIGSFAYGATINVAPGIFARRDGDRAAASFAAHVFPVRAFSLGVEPSLVLLMDERPDQSHQLQVAVEALAAMRLTLGPARLGLAGGPVFGNAAGSGELRGLFTVAFVGGASSSKPPAKPAGPPDRDFDGIRDEEDACPGEAGPDRPDPTSRGCPVRDQDTDDVPDDEDACRDLPGVKHPDPRANGCPDGDNDGIPDPLDGCPREPGPAPAGCPTHARLEGDRFKLDVPRVFQGAELTREGRAALEEIAATMRANPRFEQVSIGIGTRGLSAQAADERARAILLVLRAGYLDQSRYEVVLREELTAGLVEVQLVR</sequence>
<organism evidence="3 4">
    <name type="scientific">Chondromyces crocatus</name>
    <dbReference type="NCBI Taxonomy" id="52"/>
    <lineage>
        <taxon>Bacteria</taxon>
        <taxon>Pseudomonadati</taxon>
        <taxon>Myxococcota</taxon>
        <taxon>Polyangia</taxon>
        <taxon>Polyangiales</taxon>
        <taxon>Polyangiaceae</taxon>
        <taxon>Chondromyces</taxon>
    </lineage>
</organism>
<accession>A0A0K1EF06</accession>
<proteinExistence type="predicted"/>
<dbReference type="GO" id="GO:0005509">
    <property type="term" value="F:calcium ion binding"/>
    <property type="evidence" value="ECO:0007669"/>
    <property type="project" value="InterPro"/>
</dbReference>
<evidence type="ECO:0000256" key="1">
    <source>
        <dbReference type="SAM" id="MobiDB-lite"/>
    </source>
</evidence>
<dbReference type="InterPro" id="IPR028974">
    <property type="entry name" value="TSP_type-3_rpt"/>
</dbReference>